<keyword evidence="9" id="KW-0906">Nuclear pore complex</keyword>
<evidence type="ECO:0000256" key="11">
    <source>
        <dbReference type="PROSITE-ProRule" id="PRU00221"/>
    </source>
</evidence>
<reference evidence="13" key="1">
    <citation type="submission" date="2014-11" db="EMBL/GenBank/DDBJ databases">
        <authorList>
            <person name="Otto D Thomas"/>
            <person name="Naeem Raeece"/>
        </authorList>
    </citation>
    <scope>NUCLEOTIDE SEQUENCE</scope>
</reference>
<dbReference type="PROSITE" id="PS00678">
    <property type="entry name" value="WD_REPEATS_1"/>
    <property type="match status" value="1"/>
</dbReference>
<evidence type="ECO:0000256" key="12">
    <source>
        <dbReference type="SAM" id="MobiDB-lite"/>
    </source>
</evidence>
<evidence type="ECO:0000256" key="3">
    <source>
        <dbReference type="ARBA" id="ARBA00022448"/>
    </source>
</evidence>
<dbReference type="PROSITE" id="PS50294">
    <property type="entry name" value="WD_REPEATS_REGION"/>
    <property type="match status" value="1"/>
</dbReference>
<evidence type="ECO:0000256" key="2">
    <source>
        <dbReference type="ARBA" id="ARBA00010102"/>
    </source>
</evidence>
<keyword evidence="6" id="KW-0509">mRNA transport</keyword>
<comment type="similarity">
    <text evidence="2">Belongs to the WD repeat SEC13 family.</text>
</comment>
<evidence type="ECO:0000313" key="13">
    <source>
        <dbReference type="EMBL" id="CEM52390.1"/>
    </source>
</evidence>
<organism evidence="13">
    <name type="scientific">Chromera velia CCMP2878</name>
    <dbReference type="NCBI Taxonomy" id="1169474"/>
    <lineage>
        <taxon>Eukaryota</taxon>
        <taxon>Sar</taxon>
        <taxon>Alveolata</taxon>
        <taxon>Colpodellida</taxon>
        <taxon>Chromeraceae</taxon>
        <taxon>Chromera</taxon>
    </lineage>
</organism>
<protein>
    <submittedName>
        <fullName evidence="13">Uncharacterized protein</fullName>
    </submittedName>
</protein>
<dbReference type="GO" id="GO:0032527">
    <property type="term" value="P:protein exit from endoplasmic reticulum"/>
    <property type="evidence" value="ECO:0007669"/>
    <property type="project" value="TreeGrafter"/>
</dbReference>
<dbReference type="SMART" id="SM00320">
    <property type="entry name" value="WD40"/>
    <property type="match status" value="6"/>
</dbReference>
<dbReference type="GO" id="GO:0005198">
    <property type="term" value="F:structural molecule activity"/>
    <property type="evidence" value="ECO:0007669"/>
    <property type="project" value="InterPro"/>
</dbReference>
<dbReference type="PROSITE" id="PS50082">
    <property type="entry name" value="WD_REPEATS_2"/>
    <property type="match status" value="3"/>
</dbReference>
<keyword evidence="7" id="KW-0653">Protein transport</keyword>
<evidence type="ECO:0000256" key="9">
    <source>
        <dbReference type="ARBA" id="ARBA00023132"/>
    </source>
</evidence>
<keyword evidence="10" id="KW-0539">Nucleus</keyword>
<dbReference type="Pfam" id="PF00400">
    <property type="entry name" value="WD40"/>
    <property type="match status" value="4"/>
</dbReference>
<dbReference type="InterPro" id="IPR001680">
    <property type="entry name" value="WD40_rpt"/>
</dbReference>
<comment type="subcellular location">
    <subcellularLocation>
        <location evidence="1">Nucleus</location>
        <location evidence="1">Nuclear pore complex</location>
    </subcellularLocation>
</comment>
<evidence type="ECO:0000256" key="7">
    <source>
        <dbReference type="ARBA" id="ARBA00022927"/>
    </source>
</evidence>
<evidence type="ECO:0000256" key="6">
    <source>
        <dbReference type="ARBA" id="ARBA00022816"/>
    </source>
</evidence>
<evidence type="ECO:0000256" key="4">
    <source>
        <dbReference type="ARBA" id="ARBA00022574"/>
    </source>
</evidence>
<feature type="repeat" description="WD" evidence="11">
    <location>
        <begin position="204"/>
        <end position="240"/>
    </location>
</feature>
<feature type="repeat" description="WD" evidence="11">
    <location>
        <begin position="9"/>
        <end position="44"/>
    </location>
</feature>
<dbReference type="PANTHER" id="PTHR11024">
    <property type="entry name" value="NUCLEAR PORE COMPLEX PROTEIN SEC13 / SEH1 FAMILY MEMBER"/>
    <property type="match status" value="1"/>
</dbReference>
<sequence length="352" mass="37690">MAQTVASFDAAHGAPIHDAQLDFYGKRLATASADNSIRIWDVSTETPQFLCELLGHDGPVWQVAWAHPKFGNLLASCSYDKRVIVWKEARNGAFEPCYRHEEHQASVNSCAFAPAECGLHLVCGSSDGQVSVLSYRPESSGWESKSFEAHAAGVNAVGFSCPLGEGEAGLQNLNIVTGGCDTDVSVWKWGVQLHQWEPTNPRFPKGHEKWVRDVAWRPGSSSSTNMIASCAEDGMVILWSQDSPNSQWGPVHQEKLGEPVWRVSWSITGSLLAASFGDNQTVLFKEALNGSWEKVTDIDETGVKLPPPPPMGAGVGDGMGVPDGGMGGGMTGLGADSGAQYPSEADILSSFQ</sequence>
<feature type="region of interest" description="Disordered" evidence="12">
    <location>
        <begin position="329"/>
        <end position="352"/>
    </location>
</feature>
<dbReference type="EMBL" id="CDMZ01005228">
    <property type="protein sequence ID" value="CEM52390.1"/>
    <property type="molecule type" value="Genomic_DNA"/>
</dbReference>
<dbReference type="GO" id="GO:0051028">
    <property type="term" value="P:mRNA transport"/>
    <property type="evidence" value="ECO:0007669"/>
    <property type="project" value="UniProtKB-KW"/>
</dbReference>
<dbReference type="InterPro" id="IPR015943">
    <property type="entry name" value="WD40/YVTN_repeat-like_dom_sf"/>
</dbReference>
<name>A0A0G4I5V7_9ALVE</name>
<evidence type="ECO:0000256" key="8">
    <source>
        <dbReference type="ARBA" id="ARBA00023010"/>
    </source>
</evidence>
<dbReference type="SUPFAM" id="SSF50978">
    <property type="entry name" value="WD40 repeat-like"/>
    <property type="match status" value="1"/>
</dbReference>
<dbReference type="GO" id="GO:0030127">
    <property type="term" value="C:COPII vesicle coat"/>
    <property type="evidence" value="ECO:0007669"/>
    <property type="project" value="TreeGrafter"/>
</dbReference>
<dbReference type="AlphaFoldDB" id="A0A0G4I5V7"/>
<dbReference type="GO" id="GO:0090114">
    <property type="term" value="P:COPII-coated vesicle budding"/>
    <property type="evidence" value="ECO:0007669"/>
    <property type="project" value="TreeGrafter"/>
</dbReference>
<dbReference type="GO" id="GO:0032008">
    <property type="term" value="P:positive regulation of TOR signaling"/>
    <property type="evidence" value="ECO:0007669"/>
    <property type="project" value="TreeGrafter"/>
</dbReference>
<keyword evidence="5" id="KW-0677">Repeat</keyword>
<proteinExistence type="inferred from homology"/>
<evidence type="ECO:0000256" key="5">
    <source>
        <dbReference type="ARBA" id="ARBA00022737"/>
    </source>
</evidence>
<dbReference type="Gene3D" id="2.130.10.10">
    <property type="entry name" value="YVTN repeat-like/Quinoprotein amine dehydrogenase"/>
    <property type="match status" value="1"/>
</dbReference>
<dbReference type="VEuPathDB" id="CryptoDB:Cvel_88"/>
<evidence type="ECO:0000256" key="1">
    <source>
        <dbReference type="ARBA" id="ARBA00004567"/>
    </source>
</evidence>
<dbReference type="GO" id="GO:0006606">
    <property type="term" value="P:protein import into nucleus"/>
    <property type="evidence" value="ECO:0007669"/>
    <property type="project" value="TreeGrafter"/>
</dbReference>
<dbReference type="PhylomeDB" id="A0A0G4I5V7"/>
<accession>A0A0G4I5V7</accession>
<evidence type="ECO:0000256" key="10">
    <source>
        <dbReference type="ARBA" id="ARBA00023242"/>
    </source>
</evidence>
<dbReference type="PANTHER" id="PTHR11024:SF2">
    <property type="entry name" value="PROTEIN SEC13 HOMOLOG"/>
    <property type="match status" value="1"/>
</dbReference>
<feature type="repeat" description="WD" evidence="11">
    <location>
        <begin position="53"/>
        <end position="87"/>
    </location>
</feature>
<dbReference type="InterPro" id="IPR037363">
    <property type="entry name" value="Sec13/Seh1_fam"/>
</dbReference>
<keyword evidence="3" id="KW-0813">Transport</keyword>
<keyword evidence="4 11" id="KW-0853">WD repeat</keyword>
<gene>
    <name evidence="13" type="ORF">Cvel_88</name>
</gene>
<dbReference type="GO" id="GO:0031080">
    <property type="term" value="C:nuclear pore outer ring"/>
    <property type="evidence" value="ECO:0007669"/>
    <property type="project" value="TreeGrafter"/>
</dbReference>
<keyword evidence="8" id="KW-0811">Translocation</keyword>
<dbReference type="InterPro" id="IPR019775">
    <property type="entry name" value="WD40_repeat_CS"/>
</dbReference>
<dbReference type="InterPro" id="IPR036322">
    <property type="entry name" value="WD40_repeat_dom_sf"/>
</dbReference>